<keyword evidence="1" id="KW-1133">Transmembrane helix</keyword>
<dbReference type="InterPro" id="IPR005135">
    <property type="entry name" value="Endo/exonuclease/phosphatase"/>
</dbReference>
<dbReference type="RefSeq" id="WP_150060889.1">
    <property type="nucleotide sequence ID" value="NZ_JACHII010000003.1"/>
</dbReference>
<keyword evidence="4" id="KW-1185">Reference proteome</keyword>
<keyword evidence="1" id="KW-0472">Membrane</keyword>
<feature type="domain" description="Endonuclease/exonuclease/phosphatase" evidence="2">
    <location>
        <begin position="120"/>
        <end position="315"/>
    </location>
</feature>
<organism evidence="3 4">
    <name type="scientific">Roseospira marina</name>
    <dbReference type="NCBI Taxonomy" id="140057"/>
    <lineage>
        <taxon>Bacteria</taxon>
        <taxon>Pseudomonadati</taxon>
        <taxon>Pseudomonadota</taxon>
        <taxon>Alphaproteobacteria</taxon>
        <taxon>Rhodospirillales</taxon>
        <taxon>Rhodospirillaceae</taxon>
        <taxon>Roseospira</taxon>
    </lineage>
</organism>
<accession>A0A5M6IH38</accession>
<name>A0A5M6IH38_9PROT</name>
<dbReference type="AlphaFoldDB" id="A0A5M6IH38"/>
<gene>
    <name evidence="3" type="ORF">F1188_02890</name>
</gene>
<dbReference type="InterPro" id="IPR036691">
    <property type="entry name" value="Endo/exonu/phosph_ase_sf"/>
</dbReference>
<dbReference type="EMBL" id="VWPJ01000002">
    <property type="protein sequence ID" value="KAA5606878.1"/>
    <property type="molecule type" value="Genomic_DNA"/>
</dbReference>
<evidence type="ECO:0000313" key="3">
    <source>
        <dbReference type="EMBL" id="KAA5606878.1"/>
    </source>
</evidence>
<feature type="transmembrane region" description="Helical" evidence="1">
    <location>
        <begin position="41"/>
        <end position="60"/>
    </location>
</feature>
<evidence type="ECO:0000256" key="1">
    <source>
        <dbReference type="SAM" id="Phobius"/>
    </source>
</evidence>
<reference evidence="3 4" key="1">
    <citation type="submission" date="2019-09" db="EMBL/GenBank/DDBJ databases">
        <title>Genome sequence of Roseospira marina, one of the more divergent members of the non-sulfur purple photosynthetic bacterial family, the Rhodospirillaceae.</title>
        <authorList>
            <person name="Meyer T."/>
            <person name="Kyndt J."/>
        </authorList>
    </citation>
    <scope>NUCLEOTIDE SEQUENCE [LARGE SCALE GENOMIC DNA]</scope>
    <source>
        <strain evidence="3 4">DSM 15113</strain>
    </source>
</reference>
<dbReference type="Gene3D" id="3.60.10.10">
    <property type="entry name" value="Endonuclease/exonuclease/phosphatase"/>
    <property type="match status" value="1"/>
</dbReference>
<dbReference type="Proteomes" id="UP000324065">
    <property type="component" value="Unassembled WGS sequence"/>
</dbReference>
<dbReference type="OrthoDB" id="9796594at2"/>
<proteinExistence type="predicted"/>
<feature type="transmembrane region" description="Helical" evidence="1">
    <location>
        <begin position="12"/>
        <end position="35"/>
    </location>
</feature>
<protein>
    <recommendedName>
        <fullName evidence="2">Endonuclease/exonuclease/phosphatase domain-containing protein</fullName>
    </recommendedName>
</protein>
<feature type="transmembrane region" description="Helical" evidence="1">
    <location>
        <begin position="67"/>
        <end position="86"/>
    </location>
</feature>
<dbReference type="SUPFAM" id="SSF56219">
    <property type="entry name" value="DNase I-like"/>
    <property type="match status" value="1"/>
</dbReference>
<sequence length="326" mass="34379">MADRSPAGGVDRALVAALGLIAVISPLVALSWRFWLAEIPLTLLPILVALAVLLAAWLAALRHGFAALLFLAFGVVDLGVMLGAVGPPTLSAASEVPCARPLRVASLNVLFSTGNWASQEAYLRNGGFDVVLLQEIFADGYWLGRLRALSETYPYLMTHRGSDSAILSTRPLRALPPRLQNATALTTPILGNVPVAAMVAVGDREVLVVSAHMPSPKTPDAYAGRSLALHHLAALITTAEGPAIVAGDFNGVAWSPRIAAFREAAGLSMLDWGPLPIATRPAWLPVLGAQIDYVLPTASDFTGVQRAGPDVGSDHRPLEADLCPRF</sequence>
<dbReference type="Pfam" id="PF03372">
    <property type="entry name" value="Exo_endo_phos"/>
    <property type="match status" value="1"/>
</dbReference>
<keyword evidence="1" id="KW-0812">Transmembrane</keyword>
<comment type="caution">
    <text evidence="3">The sequence shown here is derived from an EMBL/GenBank/DDBJ whole genome shotgun (WGS) entry which is preliminary data.</text>
</comment>
<evidence type="ECO:0000313" key="4">
    <source>
        <dbReference type="Proteomes" id="UP000324065"/>
    </source>
</evidence>
<dbReference type="GO" id="GO:0003824">
    <property type="term" value="F:catalytic activity"/>
    <property type="evidence" value="ECO:0007669"/>
    <property type="project" value="InterPro"/>
</dbReference>
<evidence type="ECO:0000259" key="2">
    <source>
        <dbReference type="Pfam" id="PF03372"/>
    </source>
</evidence>